<dbReference type="InterPro" id="IPR000873">
    <property type="entry name" value="AMP-dep_synth/lig_dom"/>
</dbReference>
<evidence type="ECO:0000313" key="5">
    <source>
        <dbReference type="EMBL" id="KZD02821.1"/>
    </source>
</evidence>
<protein>
    <submittedName>
        <fullName evidence="5">AMP-dependent synthetase</fullName>
    </submittedName>
</protein>
<reference evidence="5 6" key="1">
    <citation type="submission" date="2015-12" db="EMBL/GenBank/DDBJ databases">
        <title>Genome sequence of Thalassospira xiamenensis MCCC 1A03005.</title>
        <authorList>
            <person name="Lu L."/>
            <person name="Lai Q."/>
            <person name="Shao Z."/>
            <person name="Qian P."/>
        </authorList>
    </citation>
    <scope>NUCLEOTIDE SEQUENCE [LARGE SCALE GENOMIC DNA]</scope>
    <source>
        <strain evidence="5 6">MCCC 1A03005</strain>
    </source>
</reference>
<keyword evidence="1" id="KW-0547">Nucleotide-binding</keyword>
<dbReference type="Pfam" id="PF00501">
    <property type="entry name" value="AMP-binding"/>
    <property type="match status" value="1"/>
</dbReference>
<sequence>MTNLQDYADWQNLPSMFFKQAEKYGDAPFLWTKDGETDEFVPTSWNDAADQVRALARSLYKIGVRPGDRVLLVSENRTEWGIADLAIMCVGALTVPAYTTNTERDHLHAIEDSGAGIAIISTKKLAQPFLHAALDSGRCRHAIMMEDWGQSFVGDITITRWEDMISQGRGLTDDVDAWVANIERDQLACLIYTSGTGGAPKGVMLSHGAILSNCMGAFDIIETLGIEEEVFLSFLPLSHSYEHTAGLYFPMSIGAQIYYAESLDRLAANLAEVRPTIMTAVPRLYEMLYQRMSRMVEKEGGFKQKLFNLTLKLGRKTYEKQSLSLIEKIQNFVCEILLRRKLRQRFGGRIKAMVSGGGPLNYELGVLFVSCGIRILQGYGQTEFAPVVSCNRAENNKLRTVGPPMVGAEAKIADDGEILLRGESMMKGYWNLPEVTAATIIDGWLHTGDIGKFDEEGSLVITDRKKDIIVNSGGDNISPQRIEGLLTLETEISQAMVYGDDKPYLVAVLWPDEDFMREFAKENGIENNIDLLGENEEFRKKIRTAVDHVNRRLSTIEKVRSFTFAESPFSIDNEMLTPSMKIRRHKIKAAYGQALDALYQRKRGGQ</sequence>
<keyword evidence="6" id="KW-1185">Reference proteome</keyword>
<proteinExistence type="predicted"/>
<comment type="catalytic activity">
    <reaction evidence="3">
        <text>a long-chain fatty acid + ATP + CoA = a long-chain fatty acyl-CoA + AMP + diphosphate</text>
        <dbReference type="Rhea" id="RHEA:15421"/>
        <dbReference type="ChEBI" id="CHEBI:30616"/>
        <dbReference type="ChEBI" id="CHEBI:33019"/>
        <dbReference type="ChEBI" id="CHEBI:57287"/>
        <dbReference type="ChEBI" id="CHEBI:57560"/>
        <dbReference type="ChEBI" id="CHEBI:83139"/>
        <dbReference type="ChEBI" id="CHEBI:456215"/>
        <dbReference type="EC" id="6.2.1.3"/>
    </reaction>
    <physiologicalReaction direction="left-to-right" evidence="3">
        <dbReference type="Rhea" id="RHEA:15422"/>
    </physiologicalReaction>
</comment>
<dbReference type="InterPro" id="IPR045851">
    <property type="entry name" value="AMP-bd_C_sf"/>
</dbReference>
<accession>A0ABR5XZR3</accession>
<dbReference type="CDD" id="cd05907">
    <property type="entry name" value="VL_LC_FACS_like"/>
    <property type="match status" value="1"/>
</dbReference>
<evidence type="ECO:0000256" key="2">
    <source>
        <dbReference type="ARBA" id="ARBA00022840"/>
    </source>
</evidence>
<comment type="caution">
    <text evidence="5">The sequence shown here is derived from an EMBL/GenBank/DDBJ whole genome shotgun (WGS) entry which is preliminary data.</text>
</comment>
<keyword evidence="2" id="KW-0067">ATP-binding</keyword>
<dbReference type="Gene3D" id="3.30.300.30">
    <property type="match status" value="1"/>
</dbReference>
<organism evidence="5 6">
    <name type="scientific">Thalassospira xiamenensis</name>
    <dbReference type="NCBI Taxonomy" id="220697"/>
    <lineage>
        <taxon>Bacteria</taxon>
        <taxon>Pseudomonadati</taxon>
        <taxon>Pseudomonadota</taxon>
        <taxon>Alphaproteobacteria</taxon>
        <taxon>Rhodospirillales</taxon>
        <taxon>Thalassospiraceae</taxon>
        <taxon>Thalassospira</taxon>
    </lineage>
</organism>
<dbReference type="EMBL" id="LPXL01000032">
    <property type="protein sequence ID" value="KZD02821.1"/>
    <property type="molecule type" value="Genomic_DNA"/>
</dbReference>
<dbReference type="Gene3D" id="3.40.50.12780">
    <property type="entry name" value="N-terminal domain of ligase-like"/>
    <property type="match status" value="1"/>
</dbReference>
<dbReference type="InterPro" id="IPR042099">
    <property type="entry name" value="ANL_N_sf"/>
</dbReference>
<name>A0ABR5XZR3_9PROT</name>
<dbReference type="Proteomes" id="UP000076167">
    <property type="component" value="Unassembled WGS sequence"/>
</dbReference>
<evidence type="ECO:0000313" key="6">
    <source>
        <dbReference type="Proteomes" id="UP000076167"/>
    </source>
</evidence>
<dbReference type="RefSeq" id="WP_063092379.1">
    <property type="nucleotide sequence ID" value="NZ_DFMA01000018.1"/>
</dbReference>
<feature type="domain" description="AMP-dependent synthetase/ligase" evidence="4">
    <location>
        <begin position="17"/>
        <end position="430"/>
    </location>
</feature>
<evidence type="ECO:0000256" key="1">
    <source>
        <dbReference type="ARBA" id="ARBA00022741"/>
    </source>
</evidence>
<gene>
    <name evidence="5" type="ORF">AUP40_19490</name>
</gene>
<dbReference type="PANTHER" id="PTHR43272:SF33">
    <property type="entry name" value="AMP-BINDING DOMAIN-CONTAINING PROTEIN-RELATED"/>
    <property type="match status" value="1"/>
</dbReference>
<dbReference type="SUPFAM" id="SSF56801">
    <property type="entry name" value="Acetyl-CoA synthetase-like"/>
    <property type="match status" value="1"/>
</dbReference>
<evidence type="ECO:0000256" key="3">
    <source>
        <dbReference type="ARBA" id="ARBA00024484"/>
    </source>
</evidence>
<evidence type="ECO:0000259" key="4">
    <source>
        <dbReference type="Pfam" id="PF00501"/>
    </source>
</evidence>
<dbReference type="Pfam" id="PF23562">
    <property type="entry name" value="AMP-binding_C_3"/>
    <property type="match status" value="1"/>
</dbReference>
<dbReference type="PANTHER" id="PTHR43272">
    <property type="entry name" value="LONG-CHAIN-FATTY-ACID--COA LIGASE"/>
    <property type="match status" value="1"/>
</dbReference>